<evidence type="ECO:0000313" key="1">
    <source>
        <dbReference type="EMBL" id="WAH38642.1"/>
    </source>
</evidence>
<proteinExistence type="predicted"/>
<name>A0ABY6Z739_9BACL</name>
<organism evidence="1 2">
    <name type="scientific">Alicyclobacillus dauci</name>
    <dbReference type="NCBI Taxonomy" id="1475485"/>
    <lineage>
        <taxon>Bacteria</taxon>
        <taxon>Bacillati</taxon>
        <taxon>Bacillota</taxon>
        <taxon>Bacilli</taxon>
        <taxon>Bacillales</taxon>
        <taxon>Alicyclobacillaceae</taxon>
        <taxon>Alicyclobacillus</taxon>
    </lineage>
</organism>
<keyword evidence="2" id="KW-1185">Reference proteome</keyword>
<dbReference type="RefSeq" id="WP_268046230.1">
    <property type="nucleotide sequence ID" value="NZ_CP104064.1"/>
</dbReference>
<gene>
    <name evidence="1" type="ORF">NZD86_09230</name>
</gene>
<reference evidence="1" key="1">
    <citation type="submission" date="2022-08" db="EMBL/GenBank/DDBJ databases">
        <title>Alicyclobacillus dauci DSM2870, complete genome.</title>
        <authorList>
            <person name="Wang Q."/>
            <person name="Cai R."/>
            <person name="Wang Z."/>
        </authorList>
    </citation>
    <scope>NUCLEOTIDE SEQUENCE</scope>
    <source>
        <strain evidence="1">DSM 28700</strain>
    </source>
</reference>
<dbReference type="Proteomes" id="UP001164803">
    <property type="component" value="Chromosome"/>
</dbReference>
<evidence type="ECO:0000313" key="2">
    <source>
        <dbReference type="Proteomes" id="UP001164803"/>
    </source>
</evidence>
<protein>
    <submittedName>
        <fullName evidence="1">Uncharacterized protein</fullName>
    </submittedName>
</protein>
<accession>A0ABY6Z739</accession>
<sequence length="69" mass="8099">MLEKQFADFLTAQMKSKVELLERETDHAAAKELRLYVEQLGGLFQTLLHERSTVTTRMRRTKNTPHPQE</sequence>
<dbReference type="EMBL" id="CP104064">
    <property type="protein sequence ID" value="WAH38642.1"/>
    <property type="molecule type" value="Genomic_DNA"/>
</dbReference>